<dbReference type="AlphaFoldDB" id="A0A1F7Z1M8"/>
<evidence type="ECO:0000313" key="1">
    <source>
        <dbReference type="EMBL" id="OGM33472.1"/>
    </source>
</evidence>
<dbReference type="Gene3D" id="3.40.50.1000">
    <property type="entry name" value="HAD superfamily/HAD-like"/>
    <property type="match status" value="1"/>
</dbReference>
<accession>A0A1F7Z1M8</accession>
<reference evidence="1 2" key="1">
    <citation type="journal article" date="2016" name="Nat. Commun.">
        <title>Thousands of microbial genomes shed light on interconnected biogeochemical processes in an aquifer system.</title>
        <authorList>
            <person name="Anantharaman K."/>
            <person name="Brown C.T."/>
            <person name="Hug L.A."/>
            <person name="Sharon I."/>
            <person name="Castelle C.J."/>
            <person name="Probst A.J."/>
            <person name="Thomas B.C."/>
            <person name="Singh A."/>
            <person name="Wilkins M.J."/>
            <person name="Karaoz U."/>
            <person name="Brodie E.L."/>
            <person name="Williams K.H."/>
            <person name="Hubbard S.S."/>
            <person name="Banfield J.F."/>
        </authorList>
    </citation>
    <scope>NUCLEOTIDE SEQUENCE [LARGE SCALE GENOMIC DNA]</scope>
</reference>
<dbReference type="EMBL" id="MGGP01000001">
    <property type="protein sequence ID" value="OGM33472.1"/>
    <property type="molecule type" value="Genomic_DNA"/>
</dbReference>
<sequence length="156" mass="17793">MIGDFDSETVIKHLANKLDYPFSKLFGEFIKSCENMLIDPEVLSLVGKIRAKKIKVVVATDNMDSFDRWTSSSLNLKNHFDALLNSYNIKARKNDFDENGNSLFFGDYLSTHKLSPSETILIDDSEDKENLLSNYGVNCRKIEYGTGLKEELRNIL</sequence>
<evidence type="ECO:0000313" key="2">
    <source>
        <dbReference type="Proteomes" id="UP000178870"/>
    </source>
</evidence>
<proteinExistence type="predicted"/>
<comment type="caution">
    <text evidence="1">The sequence shown here is derived from an EMBL/GenBank/DDBJ whole genome shotgun (WGS) entry which is preliminary data.</text>
</comment>
<evidence type="ECO:0008006" key="3">
    <source>
        <dbReference type="Google" id="ProtNLM"/>
    </source>
</evidence>
<dbReference type="Proteomes" id="UP000178870">
    <property type="component" value="Unassembled WGS sequence"/>
</dbReference>
<organism evidence="1 2">
    <name type="scientific">Candidatus Woesebacteria bacterium RIFCSPHIGHO2_01_FULL_44_21</name>
    <dbReference type="NCBI Taxonomy" id="1802503"/>
    <lineage>
        <taxon>Bacteria</taxon>
        <taxon>Candidatus Woeseibacteriota</taxon>
    </lineage>
</organism>
<dbReference type="InterPro" id="IPR023214">
    <property type="entry name" value="HAD_sf"/>
</dbReference>
<name>A0A1F7Z1M8_9BACT</name>
<dbReference type="InterPro" id="IPR036412">
    <property type="entry name" value="HAD-like_sf"/>
</dbReference>
<protein>
    <recommendedName>
        <fullName evidence="3">FCP1 homology domain-containing protein</fullName>
    </recommendedName>
</protein>
<dbReference type="SUPFAM" id="SSF56784">
    <property type="entry name" value="HAD-like"/>
    <property type="match status" value="1"/>
</dbReference>
<gene>
    <name evidence="1" type="ORF">A2803_04730</name>
</gene>